<dbReference type="InterPro" id="IPR001683">
    <property type="entry name" value="PX_dom"/>
</dbReference>
<keyword evidence="8" id="KW-1185">Reference proteome</keyword>
<evidence type="ECO:0000313" key="8">
    <source>
        <dbReference type="Proteomes" id="UP001209570"/>
    </source>
</evidence>
<accession>A0AAD5M1U9</accession>
<dbReference type="Gene3D" id="3.30.1520.10">
    <property type="entry name" value="Phox-like domain"/>
    <property type="match status" value="1"/>
</dbReference>
<dbReference type="PROSITE" id="PS50195">
    <property type="entry name" value="PX"/>
    <property type="match status" value="1"/>
</dbReference>
<feature type="compositionally biased region" description="Low complexity" evidence="5">
    <location>
        <begin position="50"/>
        <end position="64"/>
    </location>
</feature>
<dbReference type="InterPro" id="IPR038772">
    <property type="entry name" value="Sph/SMPD2-like"/>
</dbReference>
<protein>
    <recommendedName>
        <fullName evidence="2">sphingomyelin phosphodiesterase</fullName>
        <ecNumber evidence="2">3.1.4.12</ecNumber>
    </recommendedName>
</protein>
<name>A0AAD5M1U9_PYTIN</name>
<comment type="similarity">
    <text evidence="1">Belongs to the neutral sphingomyelinase family.</text>
</comment>
<feature type="region of interest" description="Disordered" evidence="5">
    <location>
        <begin position="502"/>
        <end position="521"/>
    </location>
</feature>
<dbReference type="CDD" id="cd09078">
    <property type="entry name" value="nSMase"/>
    <property type="match status" value="1"/>
</dbReference>
<evidence type="ECO:0000256" key="5">
    <source>
        <dbReference type="SAM" id="MobiDB-lite"/>
    </source>
</evidence>
<comment type="caution">
    <text evidence="7">The sequence shown here is derived from an EMBL/GenBank/DDBJ whole genome shotgun (WGS) entry which is preliminary data.</text>
</comment>
<evidence type="ECO:0000256" key="3">
    <source>
        <dbReference type="ARBA" id="ARBA00022729"/>
    </source>
</evidence>
<dbReference type="InterPro" id="IPR036871">
    <property type="entry name" value="PX_dom_sf"/>
</dbReference>
<feature type="region of interest" description="Disordered" evidence="5">
    <location>
        <begin position="41"/>
        <end position="92"/>
    </location>
</feature>
<dbReference type="EC" id="3.1.4.12" evidence="2"/>
<dbReference type="Gene3D" id="3.60.10.10">
    <property type="entry name" value="Endonuclease/exonuclease/phosphatase"/>
    <property type="match status" value="1"/>
</dbReference>
<dbReference type="Proteomes" id="UP001209570">
    <property type="component" value="Unassembled WGS sequence"/>
</dbReference>
<feature type="compositionally biased region" description="Low complexity" evidence="5">
    <location>
        <begin position="76"/>
        <end position="89"/>
    </location>
</feature>
<keyword evidence="3" id="KW-0732">Signal</keyword>
<dbReference type="AlphaFoldDB" id="A0AAD5M1U9"/>
<feature type="compositionally biased region" description="Pro residues" evidence="5">
    <location>
        <begin position="65"/>
        <end position="75"/>
    </location>
</feature>
<dbReference type="InterPro" id="IPR036691">
    <property type="entry name" value="Endo/exonu/phosph_ase_sf"/>
</dbReference>
<dbReference type="GO" id="GO:0005576">
    <property type="term" value="C:extracellular region"/>
    <property type="evidence" value="ECO:0007669"/>
    <property type="project" value="InterPro"/>
</dbReference>
<dbReference type="InterPro" id="IPR005135">
    <property type="entry name" value="Endo/exonuclease/phosphatase"/>
</dbReference>
<evidence type="ECO:0000313" key="7">
    <source>
        <dbReference type="EMBL" id="KAJ0401328.1"/>
    </source>
</evidence>
<dbReference type="GO" id="GO:0035091">
    <property type="term" value="F:phosphatidylinositol binding"/>
    <property type="evidence" value="ECO:0007669"/>
    <property type="project" value="InterPro"/>
</dbReference>
<dbReference type="InterPro" id="IPR017766">
    <property type="entry name" value="Sphingomyelinase/PLipase_C"/>
</dbReference>
<dbReference type="Pfam" id="PF00787">
    <property type="entry name" value="PX"/>
    <property type="match status" value="1"/>
</dbReference>
<organism evidence="7 8">
    <name type="scientific">Pythium insidiosum</name>
    <name type="common">Pythiosis disease agent</name>
    <dbReference type="NCBI Taxonomy" id="114742"/>
    <lineage>
        <taxon>Eukaryota</taxon>
        <taxon>Sar</taxon>
        <taxon>Stramenopiles</taxon>
        <taxon>Oomycota</taxon>
        <taxon>Peronosporomycetes</taxon>
        <taxon>Pythiales</taxon>
        <taxon>Pythiaceae</taxon>
        <taxon>Pythium</taxon>
    </lineage>
</organism>
<dbReference type="Pfam" id="PF03372">
    <property type="entry name" value="Exo_endo_phos"/>
    <property type="match status" value="1"/>
</dbReference>
<dbReference type="GO" id="GO:0004767">
    <property type="term" value="F:sphingomyelin phosphodiesterase activity"/>
    <property type="evidence" value="ECO:0007669"/>
    <property type="project" value="UniProtKB-EC"/>
</dbReference>
<dbReference type="SUPFAM" id="SSF64268">
    <property type="entry name" value="PX domain"/>
    <property type="match status" value="1"/>
</dbReference>
<evidence type="ECO:0000256" key="4">
    <source>
        <dbReference type="ARBA" id="ARBA00022801"/>
    </source>
</evidence>
<dbReference type="CDD" id="cd06093">
    <property type="entry name" value="PX_domain"/>
    <property type="match status" value="1"/>
</dbReference>
<keyword evidence="4" id="KW-0378">Hydrolase</keyword>
<dbReference type="EMBL" id="JAKCXM010000131">
    <property type="protein sequence ID" value="KAJ0401328.1"/>
    <property type="molecule type" value="Genomic_DNA"/>
</dbReference>
<dbReference type="SUPFAM" id="SSF56219">
    <property type="entry name" value="DNase I-like"/>
    <property type="match status" value="1"/>
</dbReference>
<feature type="domain" description="PX" evidence="6">
    <location>
        <begin position="104"/>
        <end position="229"/>
    </location>
</feature>
<reference evidence="7" key="1">
    <citation type="submission" date="2021-12" db="EMBL/GenBank/DDBJ databases">
        <title>Prjna785345.</title>
        <authorList>
            <person name="Rujirawat T."/>
            <person name="Krajaejun T."/>
        </authorList>
    </citation>
    <scope>NUCLEOTIDE SEQUENCE</scope>
    <source>
        <strain evidence="7">Pi057C3</strain>
    </source>
</reference>
<evidence type="ECO:0000256" key="2">
    <source>
        <dbReference type="ARBA" id="ARBA00012369"/>
    </source>
</evidence>
<gene>
    <name evidence="7" type="ORF">P43SY_007897</name>
</gene>
<dbReference type="PANTHER" id="PTHR16320:SF23">
    <property type="entry name" value="SPHINGOMYELINASE C 1"/>
    <property type="match status" value="1"/>
</dbReference>
<evidence type="ECO:0000259" key="6">
    <source>
        <dbReference type="PROSITE" id="PS50195"/>
    </source>
</evidence>
<evidence type="ECO:0000256" key="1">
    <source>
        <dbReference type="ARBA" id="ARBA00006335"/>
    </source>
</evidence>
<sequence length="823" mass="88882">MLRLPLARAPRHSLFRRSLGSSRQATALDGAMFPWRRRHNATTAGDDADPSVAAPAPLTLSSRAEPPPAPTPAPRPASASSSSCSSSSRLYRRPRADKDLGDVWATDGIDIGVTDAFLPTNGALVFEISLRFPQVGRLWRVKRTHADFAALHSALESRFPTALYERGIRLPRAPRFAWDIRSASSSTCSRADRQMLVQLNMYLRKLLEIEDVYQDDTLRQFLTLRRAPSSGDVEVVATTLPMLTVTPTTADTAELDKMKGLEHLHAPLGEQAPPPVPPSCNRTIRFGASVYLRAAGGLSVSLTKRSGLSGSHKAVAVAAGVAGMALTGPLSAALAIGVVGGGIGKYQLNKSLYLTVSKPKQRAKATTPRRPQPRHQQRHALDDACTFVVENADFVSGPHRILQYGDVIHLFCRDVRKSIGVAQPPDCKHGHLTVVNALARRATLRLVSPYGHRGDIKCGSAVYMQILDGDWVGQFLGLQGDFVSTGGSPTVFTIGNQPTASSPTASCHSHESRGGVPTALSLSPSPTPLRLRVLVYNVWLMPRILNSLSDKLSPATDQRAQAIPRCLAPLDADVVVFCEAFCANARALLVDGMKRQGFIYETKVVGEKASVANKKAIDGGCFAMSRYPIDGFDERTFGAVAVGDDRMADKGVIYFQARLPGHVVHVFAAHLQAWETPSAVAARQRQLEIVRAFIDDKNISADDAVVIVGDLNVDKCSAQAEYDAMLQRLDASDPACRAGSPEYSFDPTTNALAVDGPSSGGRTERLDYVLSSNRHRAPTASWSEIVPLKATAAWQRPAKKGDSSAEQLVDLSDHYPVVCELTY</sequence>
<dbReference type="PANTHER" id="PTHR16320">
    <property type="entry name" value="SPHINGOMYELINASE FAMILY MEMBER"/>
    <property type="match status" value="1"/>
</dbReference>
<proteinExistence type="inferred from homology"/>